<evidence type="ECO:0000313" key="2">
    <source>
        <dbReference type="Proteomes" id="UP000199766"/>
    </source>
</evidence>
<proteinExistence type="predicted"/>
<reference evidence="1 2" key="1">
    <citation type="submission" date="2016-10" db="EMBL/GenBank/DDBJ databases">
        <authorList>
            <person name="de Groot N.N."/>
        </authorList>
    </citation>
    <scope>NUCLEOTIDE SEQUENCE [LARGE SCALE GENOMIC DNA]</scope>
    <source>
        <strain evidence="1 2">ATCC 35958</strain>
    </source>
</reference>
<dbReference type="Proteomes" id="UP000199766">
    <property type="component" value="Unassembled WGS sequence"/>
</dbReference>
<sequence length="53" mass="5668">MFPAPEAAALALIDLVFATGNHTRLSSLSKMHIEADFKGRAQATTIGGIIAWR</sequence>
<gene>
    <name evidence="1" type="ORF">SAMN02982919_01203</name>
</gene>
<accession>A0A1H9IRT6</accession>
<evidence type="ECO:0000313" key="1">
    <source>
        <dbReference type="EMBL" id="SEQ77481.1"/>
    </source>
</evidence>
<organism evidence="1 2">
    <name type="scientific">Giesbergeria anulus</name>
    <dbReference type="NCBI Taxonomy" id="180197"/>
    <lineage>
        <taxon>Bacteria</taxon>
        <taxon>Pseudomonadati</taxon>
        <taxon>Pseudomonadota</taxon>
        <taxon>Betaproteobacteria</taxon>
        <taxon>Burkholderiales</taxon>
        <taxon>Comamonadaceae</taxon>
        <taxon>Giesbergeria</taxon>
    </lineage>
</organism>
<keyword evidence="2" id="KW-1185">Reference proteome</keyword>
<name>A0A1H9IRT6_9BURK</name>
<protein>
    <submittedName>
        <fullName evidence="1">Uncharacterized protein</fullName>
    </submittedName>
</protein>
<dbReference type="RefSeq" id="WP_177172828.1">
    <property type="nucleotide sequence ID" value="NZ_FOGD01000002.1"/>
</dbReference>
<dbReference type="AlphaFoldDB" id="A0A1H9IRT6"/>
<dbReference type="EMBL" id="FOGD01000002">
    <property type="protein sequence ID" value="SEQ77481.1"/>
    <property type="molecule type" value="Genomic_DNA"/>
</dbReference>
<dbReference type="STRING" id="180197.SAMN02982919_01203"/>